<dbReference type="PANTHER" id="PTHR11063:SF8">
    <property type="entry name" value="DELTA-1-PYRROLINE-5-CARBOXYLATE SYNTHASE"/>
    <property type="match status" value="1"/>
</dbReference>
<dbReference type="InterPro" id="IPR000965">
    <property type="entry name" value="GPR_dom"/>
</dbReference>
<comment type="catalytic activity">
    <reaction evidence="6 7">
        <text>L-glutamate 5-semialdehyde + phosphate + NADP(+) = L-glutamyl 5-phosphate + NADPH + H(+)</text>
        <dbReference type="Rhea" id="RHEA:19541"/>
        <dbReference type="ChEBI" id="CHEBI:15378"/>
        <dbReference type="ChEBI" id="CHEBI:43474"/>
        <dbReference type="ChEBI" id="CHEBI:57783"/>
        <dbReference type="ChEBI" id="CHEBI:58066"/>
        <dbReference type="ChEBI" id="CHEBI:58274"/>
        <dbReference type="ChEBI" id="CHEBI:58349"/>
        <dbReference type="EC" id="1.2.1.41"/>
    </reaction>
</comment>
<dbReference type="InterPro" id="IPR016161">
    <property type="entry name" value="Ald_DH/histidinol_DH"/>
</dbReference>
<dbReference type="GO" id="GO:0050661">
    <property type="term" value="F:NADP binding"/>
    <property type="evidence" value="ECO:0007669"/>
    <property type="project" value="InterPro"/>
</dbReference>
<dbReference type="Gene3D" id="3.40.605.10">
    <property type="entry name" value="Aldehyde Dehydrogenase, Chain A, domain 1"/>
    <property type="match status" value="1"/>
</dbReference>
<evidence type="ECO:0000313" key="9">
    <source>
        <dbReference type="EMBL" id="QDU72102.1"/>
    </source>
</evidence>
<dbReference type="RefSeq" id="WP_145446282.1">
    <property type="nucleotide sequence ID" value="NZ_CP036280.1"/>
</dbReference>
<reference evidence="9 10" key="1">
    <citation type="submission" date="2019-02" db="EMBL/GenBank/DDBJ databases">
        <title>Deep-cultivation of Planctomycetes and their phenomic and genomic characterization uncovers novel biology.</title>
        <authorList>
            <person name="Wiegand S."/>
            <person name="Jogler M."/>
            <person name="Boedeker C."/>
            <person name="Pinto D."/>
            <person name="Vollmers J."/>
            <person name="Rivas-Marin E."/>
            <person name="Kohn T."/>
            <person name="Peeters S.H."/>
            <person name="Heuer A."/>
            <person name="Rast P."/>
            <person name="Oberbeckmann S."/>
            <person name="Bunk B."/>
            <person name="Jeske O."/>
            <person name="Meyerdierks A."/>
            <person name="Storesund J.E."/>
            <person name="Kallscheuer N."/>
            <person name="Luecker S."/>
            <person name="Lage O.M."/>
            <person name="Pohl T."/>
            <person name="Merkel B.J."/>
            <person name="Hornburger P."/>
            <person name="Mueller R.-W."/>
            <person name="Bruemmer F."/>
            <person name="Labrenz M."/>
            <person name="Spormann A.M."/>
            <person name="Op den Camp H."/>
            <person name="Overmann J."/>
            <person name="Amann R."/>
            <person name="Jetten M.S.M."/>
            <person name="Mascher T."/>
            <person name="Medema M.H."/>
            <person name="Devos D.P."/>
            <person name="Kaster A.-K."/>
            <person name="Ovreas L."/>
            <person name="Rohde M."/>
            <person name="Galperin M.Y."/>
            <person name="Jogler C."/>
        </authorList>
    </citation>
    <scope>NUCLEOTIDE SEQUENCE [LARGE SCALE GENOMIC DNA]</scope>
    <source>
        <strain evidence="9 10">Pan265</strain>
    </source>
</reference>
<dbReference type="UniPathway" id="UPA00098">
    <property type="reaction ID" value="UER00360"/>
</dbReference>
<keyword evidence="4 7" id="KW-0521">NADP</keyword>
<proteinExistence type="inferred from homology"/>
<dbReference type="Gene3D" id="3.40.309.10">
    <property type="entry name" value="Aldehyde Dehydrogenase, Chain A, domain 2"/>
    <property type="match status" value="1"/>
</dbReference>
<dbReference type="GO" id="GO:0004350">
    <property type="term" value="F:glutamate-5-semialdehyde dehydrogenase activity"/>
    <property type="evidence" value="ECO:0007669"/>
    <property type="project" value="UniProtKB-UniRule"/>
</dbReference>
<keyword evidence="10" id="KW-1185">Reference proteome</keyword>
<dbReference type="InterPro" id="IPR015590">
    <property type="entry name" value="Aldehyde_DH_dom"/>
</dbReference>
<keyword evidence="2 7" id="KW-0028">Amino-acid biosynthesis</keyword>
<dbReference type="PIRSF" id="PIRSF000151">
    <property type="entry name" value="GPR"/>
    <property type="match status" value="1"/>
</dbReference>
<name>A0A518BYP9_9BACT</name>
<keyword evidence="7" id="KW-0963">Cytoplasm</keyword>
<dbReference type="GO" id="GO:0055129">
    <property type="term" value="P:L-proline biosynthetic process"/>
    <property type="evidence" value="ECO:0007669"/>
    <property type="project" value="UniProtKB-UniRule"/>
</dbReference>
<dbReference type="NCBIfam" id="TIGR00407">
    <property type="entry name" value="proA"/>
    <property type="match status" value="1"/>
</dbReference>
<evidence type="ECO:0000256" key="6">
    <source>
        <dbReference type="ARBA" id="ARBA00049024"/>
    </source>
</evidence>
<accession>A0A518BYP9</accession>
<dbReference type="AlphaFoldDB" id="A0A518BYP9"/>
<evidence type="ECO:0000259" key="8">
    <source>
        <dbReference type="Pfam" id="PF00171"/>
    </source>
</evidence>
<evidence type="ECO:0000256" key="1">
    <source>
        <dbReference type="ARBA" id="ARBA00004985"/>
    </source>
</evidence>
<dbReference type="InterPro" id="IPR020593">
    <property type="entry name" value="G-glutamylP_reductase_CS"/>
</dbReference>
<evidence type="ECO:0000256" key="7">
    <source>
        <dbReference type="HAMAP-Rule" id="MF_00412"/>
    </source>
</evidence>
<dbReference type="SUPFAM" id="SSF53720">
    <property type="entry name" value="ALDH-like"/>
    <property type="match status" value="1"/>
</dbReference>
<evidence type="ECO:0000256" key="2">
    <source>
        <dbReference type="ARBA" id="ARBA00022605"/>
    </source>
</evidence>
<dbReference type="PROSITE" id="PS01223">
    <property type="entry name" value="PROA"/>
    <property type="match status" value="1"/>
</dbReference>
<dbReference type="GO" id="GO:0005737">
    <property type="term" value="C:cytoplasm"/>
    <property type="evidence" value="ECO:0007669"/>
    <property type="project" value="UniProtKB-SubCell"/>
</dbReference>
<feature type="domain" description="Aldehyde dehydrogenase" evidence="8">
    <location>
        <begin position="17"/>
        <end position="296"/>
    </location>
</feature>
<evidence type="ECO:0000256" key="3">
    <source>
        <dbReference type="ARBA" id="ARBA00022650"/>
    </source>
</evidence>
<dbReference type="EMBL" id="CP036280">
    <property type="protein sequence ID" value="QDU72102.1"/>
    <property type="molecule type" value="Genomic_DNA"/>
</dbReference>
<protein>
    <recommendedName>
        <fullName evidence="7">Gamma-glutamyl phosphate reductase</fullName>
        <shortName evidence="7">GPR</shortName>
        <ecNumber evidence="7">1.2.1.41</ecNumber>
    </recommendedName>
    <alternativeName>
        <fullName evidence="7">Glutamate-5-semialdehyde dehydrogenase</fullName>
    </alternativeName>
    <alternativeName>
        <fullName evidence="7">Glutamyl-gamma-semialdehyde dehydrogenase</fullName>
        <shortName evidence="7">GSA dehydrogenase</shortName>
    </alternativeName>
</protein>
<keyword evidence="3 7" id="KW-0641">Proline biosynthesis</keyword>
<dbReference type="NCBIfam" id="NF001221">
    <property type="entry name" value="PRK00197.1"/>
    <property type="match status" value="1"/>
</dbReference>
<dbReference type="PANTHER" id="PTHR11063">
    <property type="entry name" value="GLUTAMATE SEMIALDEHYDE DEHYDROGENASE"/>
    <property type="match status" value="1"/>
</dbReference>
<dbReference type="InterPro" id="IPR016162">
    <property type="entry name" value="Ald_DH_N"/>
</dbReference>
<sequence>MTHTNTINDLQAYCDDLGRRALNASRALTRFSGADRDHALHNIAAAILDNRRKLQADNALDLDAGRANGLSSAMLDRLELTDARIDLIAESLRQVAAQPDPIGRIESGKVLPNGIRLQKRRVPIGVVLIIFESRPNVTSDAASLCLKAGNAAILRGGKEAVHSNTVIAACVREGLQAAGLPTDAVQLVETTDRAAVGHLLQMEGTIDVCVPRGGESLIRAVVEQARIPVIKHYTGNCHVYIDASADPDMAVSIAHNAKTHRTGVCNAAETLLVHQAAADNGTLKRIADDLREAGVEIRADEKARQTLPDLKPASDDDWATEYLDKIIALRIVDSLDQAIEHINRYGSRHTDAIVTTSLADAERFANEVDTANAFVNCSTRFSDGFQYGLGAEIGISTDKLHARGPMGADDLTTYKWVAYGDGQVRP</sequence>
<dbReference type="InterPro" id="IPR012134">
    <property type="entry name" value="Glu-5-SA_DH"/>
</dbReference>
<dbReference type="FunFam" id="3.40.309.10:FF:000006">
    <property type="entry name" value="Gamma-glutamyl phosphate reductase"/>
    <property type="match status" value="1"/>
</dbReference>
<comment type="pathway">
    <text evidence="1 7">Amino-acid biosynthesis; L-proline biosynthesis; L-glutamate 5-semialdehyde from L-glutamate: step 2/2.</text>
</comment>
<dbReference type="CDD" id="cd07079">
    <property type="entry name" value="ALDH_F18-19_ProA-GPR"/>
    <property type="match status" value="1"/>
</dbReference>
<organism evidence="9 10">
    <name type="scientific">Mucisphaera calidilacus</name>
    <dbReference type="NCBI Taxonomy" id="2527982"/>
    <lineage>
        <taxon>Bacteria</taxon>
        <taxon>Pseudomonadati</taxon>
        <taxon>Planctomycetota</taxon>
        <taxon>Phycisphaerae</taxon>
        <taxon>Phycisphaerales</taxon>
        <taxon>Phycisphaeraceae</taxon>
        <taxon>Mucisphaera</taxon>
    </lineage>
</organism>
<comment type="subcellular location">
    <subcellularLocation>
        <location evidence="7">Cytoplasm</location>
    </subcellularLocation>
</comment>
<dbReference type="Pfam" id="PF00171">
    <property type="entry name" value="Aldedh"/>
    <property type="match status" value="1"/>
</dbReference>
<dbReference type="Proteomes" id="UP000320386">
    <property type="component" value="Chromosome"/>
</dbReference>
<evidence type="ECO:0000256" key="4">
    <source>
        <dbReference type="ARBA" id="ARBA00022857"/>
    </source>
</evidence>
<comment type="function">
    <text evidence="7">Catalyzes the NADPH-dependent reduction of L-glutamate 5-phosphate into L-glutamate 5-semialdehyde and phosphate. The product spontaneously undergoes cyclization to form 1-pyrroline-5-carboxylate.</text>
</comment>
<keyword evidence="5 7" id="KW-0560">Oxidoreductase</keyword>
<dbReference type="InterPro" id="IPR016163">
    <property type="entry name" value="Ald_DH_C"/>
</dbReference>
<gene>
    <name evidence="7 9" type="primary">proA</name>
    <name evidence="9" type="ORF">Pan265_19640</name>
</gene>
<evidence type="ECO:0000256" key="5">
    <source>
        <dbReference type="ARBA" id="ARBA00023002"/>
    </source>
</evidence>
<dbReference type="KEGG" id="mcad:Pan265_19640"/>
<dbReference type="EC" id="1.2.1.41" evidence="7"/>
<evidence type="ECO:0000313" key="10">
    <source>
        <dbReference type="Proteomes" id="UP000320386"/>
    </source>
</evidence>
<dbReference type="OrthoDB" id="9809970at2"/>
<comment type="similarity">
    <text evidence="7">Belongs to the gamma-glutamyl phosphate reductase family.</text>
</comment>
<dbReference type="HAMAP" id="MF_00412">
    <property type="entry name" value="ProA"/>
    <property type="match status" value="1"/>
</dbReference>